<dbReference type="PANTHER" id="PTHR20990:SF1">
    <property type="entry name" value="PEROXISOMAL MEMBRANE PROTEIN 11C"/>
    <property type="match status" value="1"/>
</dbReference>
<dbReference type="Proteomes" id="UP000007110">
    <property type="component" value="Unassembled WGS sequence"/>
</dbReference>
<dbReference type="AlphaFoldDB" id="A0A7M7RF85"/>
<dbReference type="RefSeq" id="XP_787142.3">
    <property type="nucleotide sequence ID" value="XM_782049.4"/>
</dbReference>
<dbReference type="InterPro" id="IPR026510">
    <property type="entry name" value="PEX11C_met"/>
</dbReference>
<dbReference type="EnsemblMetazoa" id="XM_782049">
    <property type="protein sequence ID" value="XP_787142"/>
    <property type="gene ID" value="LOC582076"/>
</dbReference>
<evidence type="ECO:0000313" key="5">
    <source>
        <dbReference type="Proteomes" id="UP000007110"/>
    </source>
</evidence>
<dbReference type="OrthoDB" id="10005898at2759"/>
<dbReference type="GO" id="GO:0005778">
    <property type="term" value="C:peroxisomal membrane"/>
    <property type="evidence" value="ECO:0000318"/>
    <property type="project" value="GO_Central"/>
</dbReference>
<dbReference type="GeneID" id="582076"/>
<dbReference type="PANTHER" id="PTHR20990">
    <property type="entry name" value="PEROXISOMAL BIOGENESIS FACTOR 11"/>
    <property type="match status" value="1"/>
</dbReference>
<dbReference type="InParanoid" id="A0A7M7RF85"/>
<keyword evidence="1" id="KW-0472">Membrane</keyword>
<reference evidence="4" key="2">
    <citation type="submission" date="2021-01" db="UniProtKB">
        <authorList>
            <consortium name="EnsemblMetazoa"/>
        </authorList>
    </citation>
    <scope>IDENTIFICATION</scope>
</reference>
<keyword evidence="2" id="KW-0576">Peroxisome</keyword>
<accession>A0A7M7RF85</accession>
<evidence type="ECO:0000256" key="1">
    <source>
        <dbReference type="ARBA" id="ARBA00023136"/>
    </source>
</evidence>
<sequence>MASSKFLVETTKLLQTYSGRDKVIRTVTYLLLMLSGISKSNENSKKLLTVSLQLSLCRTILRLFDDLPMLSYTLSYGLGRGERSTLMQVVGVVKNMVDQTFFVLEHIAWAADNQLIRIQSERWWHLSVTAWLVSMSLGVIKSSGGVMDLQRQRKIAFLQAKSSQDGNVLRASDLTKEQTRIVLGMLADGCDMCNAIHWMPAGFLWSNKLPNRWVGLFGTISSLIKLSLFIESRR</sequence>
<dbReference type="GO" id="GO:0016559">
    <property type="term" value="P:peroxisome fission"/>
    <property type="evidence" value="ECO:0000318"/>
    <property type="project" value="GO_Central"/>
</dbReference>
<evidence type="ECO:0008006" key="6">
    <source>
        <dbReference type="Google" id="ProtNLM"/>
    </source>
</evidence>
<organism evidence="4 5">
    <name type="scientific">Strongylocentrotus purpuratus</name>
    <name type="common">Purple sea urchin</name>
    <dbReference type="NCBI Taxonomy" id="7668"/>
    <lineage>
        <taxon>Eukaryota</taxon>
        <taxon>Metazoa</taxon>
        <taxon>Echinodermata</taxon>
        <taxon>Eleutherozoa</taxon>
        <taxon>Echinozoa</taxon>
        <taxon>Echinoidea</taxon>
        <taxon>Euechinoidea</taxon>
        <taxon>Echinacea</taxon>
        <taxon>Camarodonta</taxon>
        <taxon>Echinidea</taxon>
        <taxon>Strongylocentrotidae</taxon>
        <taxon>Strongylocentrotus</taxon>
    </lineage>
</organism>
<evidence type="ECO:0000256" key="3">
    <source>
        <dbReference type="ARBA" id="ARBA00046271"/>
    </source>
</evidence>
<dbReference type="CTD" id="92960"/>
<evidence type="ECO:0000256" key="2">
    <source>
        <dbReference type="ARBA" id="ARBA00023140"/>
    </source>
</evidence>
<protein>
    <recommendedName>
        <fullName evidence="6">Peroxisomal membrane protein 11C</fullName>
    </recommendedName>
</protein>
<evidence type="ECO:0000313" key="4">
    <source>
        <dbReference type="EnsemblMetazoa" id="XP_787142"/>
    </source>
</evidence>
<dbReference type="KEGG" id="spu:582076"/>
<keyword evidence="5" id="KW-1185">Reference proteome</keyword>
<dbReference type="Pfam" id="PF05648">
    <property type="entry name" value="PEX11"/>
    <property type="match status" value="1"/>
</dbReference>
<comment type="subcellular location">
    <subcellularLocation>
        <location evidence="3">Peroxisome membrane</location>
    </subcellularLocation>
</comment>
<reference evidence="5" key="1">
    <citation type="submission" date="2015-02" db="EMBL/GenBank/DDBJ databases">
        <title>Genome sequencing for Strongylocentrotus purpuratus.</title>
        <authorList>
            <person name="Murali S."/>
            <person name="Liu Y."/>
            <person name="Vee V."/>
            <person name="English A."/>
            <person name="Wang M."/>
            <person name="Skinner E."/>
            <person name="Han Y."/>
            <person name="Muzny D.M."/>
            <person name="Worley K.C."/>
            <person name="Gibbs R.A."/>
        </authorList>
    </citation>
    <scope>NUCLEOTIDE SEQUENCE</scope>
</reference>
<dbReference type="OMA" id="PIEKICW"/>
<dbReference type="InterPro" id="IPR008733">
    <property type="entry name" value="PEX11"/>
</dbReference>
<name>A0A7M7RF85_STRPU</name>
<proteinExistence type="predicted"/>